<evidence type="ECO:0000256" key="9">
    <source>
        <dbReference type="SAM" id="MobiDB-lite"/>
    </source>
</evidence>
<feature type="region of interest" description="Disordered" evidence="9">
    <location>
        <begin position="996"/>
        <end position="1168"/>
    </location>
</feature>
<dbReference type="PROSITE" id="PS50929">
    <property type="entry name" value="ABC_TM1F"/>
    <property type="match status" value="1"/>
</dbReference>
<comment type="subcellular location">
    <subcellularLocation>
        <location evidence="1">Membrane</location>
        <topology evidence="1">Multi-pass membrane protein</topology>
    </subcellularLocation>
</comment>
<dbReference type="InterPro" id="IPR036640">
    <property type="entry name" value="ABC1_TM_sf"/>
</dbReference>
<dbReference type="InterPro" id="IPR039421">
    <property type="entry name" value="Type_1_exporter"/>
</dbReference>
<dbReference type="GO" id="GO:0016887">
    <property type="term" value="F:ATP hydrolysis activity"/>
    <property type="evidence" value="ECO:0007669"/>
    <property type="project" value="InterPro"/>
</dbReference>
<dbReference type="InterPro" id="IPR003439">
    <property type="entry name" value="ABC_transporter-like_ATP-bd"/>
</dbReference>
<reference evidence="13" key="1">
    <citation type="submission" date="2023-10" db="EMBL/GenBank/DDBJ databases">
        <authorList>
            <person name="Hackl T."/>
        </authorList>
    </citation>
    <scope>NUCLEOTIDE SEQUENCE</scope>
</reference>
<evidence type="ECO:0000256" key="4">
    <source>
        <dbReference type="ARBA" id="ARBA00022741"/>
    </source>
</evidence>
<keyword evidence="7 10" id="KW-0472">Membrane</keyword>
<keyword evidence="14" id="KW-1185">Reference proteome</keyword>
<dbReference type="SUPFAM" id="SSF52540">
    <property type="entry name" value="P-loop containing nucleoside triphosphate hydrolases"/>
    <property type="match status" value="1"/>
</dbReference>
<feature type="transmembrane region" description="Helical" evidence="10">
    <location>
        <begin position="115"/>
        <end position="134"/>
    </location>
</feature>
<organism evidence="13 14">
    <name type="scientific">Anthostomella pinea</name>
    <dbReference type="NCBI Taxonomy" id="933095"/>
    <lineage>
        <taxon>Eukaryota</taxon>
        <taxon>Fungi</taxon>
        <taxon>Dikarya</taxon>
        <taxon>Ascomycota</taxon>
        <taxon>Pezizomycotina</taxon>
        <taxon>Sordariomycetes</taxon>
        <taxon>Xylariomycetidae</taxon>
        <taxon>Xylariales</taxon>
        <taxon>Xylariaceae</taxon>
        <taxon>Anthostomella</taxon>
    </lineage>
</organism>
<dbReference type="PANTHER" id="PTHR24221">
    <property type="entry name" value="ATP-BINDING CASSETTE SUB-FAMILY B"/>
    <property type="match status" value="1"/>
</dbReference>
<dbReference type="Pfam" id="PF00005">
    <property type="entry name" value="ABC_tran"/>
    <property type="match status" value="1"/>
</dbReference>
<dbReference type="AlphaFoldDB" id="A0AAI8VX83"/>
<comment type="caution">
    <text evidence="13">The sequence shown here is derived from an EMBL/GenBank/DDBJ whole genome shotgun (WGS) entry which is preliminary data.</text>
</comment>
<evidence type="ECO:0000256" key="2">
    <source>
        <dbReference type="ARBA" id="ARBA00022448"/>
    </source>
</evidence>
<evidence type="ECO:0000259" key="11">
    <source>
        <dbReference type="PROSITE" id="PS50893"/>
    </source>
</evidence>
<feature type="compositionally biased region" description="Pro residues" evidence="9">
    <location>
        <begin position="1061"/>
        <end position="1070"/>
    </location>
</feature>
<dbReference type="Gene3D" id="1.20.1560.10">
    <property type="entry name" value="ABC transporter type 1, transmembrane domain"/>
    <property type="match status" value="1"/>
</dbReference>
<evidence type="ECO:0000256" key="7">
    <source>
        <dbReference type="ARBA" id="ARBA00023136"/>
    </source>
</evidence>
<comment type="similarity">
    <text evidence="8">Belongs to the ABC transporter superfamily. ABCB family. Heavy Metal importer (TC 3.A.1.210) subfamily.</text>
</comment>
<evidence type="ECO:0000256" key="6">
    <source>
        <dbReference type="ARBA" id="ARBA00022989"/>
    </source>
</evidence>
<gene>
    <name evidence="13" type="ORF">KHLLAP_LOCUS13227</name>
</gene>
<evidence type="ECO:0000256" key="1">
    <source>
        <dbReference type="ARBA" id="ARBA00004141"/>
    </source>
</evidence>
<dbReference type="SMART" id="SM00382">
    <property type="entry name" value="AAA"/>
    <property type="match status" value="1"/>
</dbReference>
<dbReference type="PROSITE" id="PS50893">
    <property type="entry name" value="ABC_TRANSPORTER_2"/>
    <property type="match status" value="1"/>
</dbReference>
<accession>A0AAI8VX83</accession>
<evidence type="ECO:0000256" key="10">
    <source>
        <dbReference type="SAM" id="Phobius"/>
    </source>
</evidence>
<dbReference type="InterPro" id="IPR027417">
    <property type="entry name" value="P-loop_NTPase"/>
</dbReference>
<dbReference type="GO" id="GO:0005524">
    <property type="term" value="F:ATP binding"/>
    <property type="evidence" value="ECO:0007669"/>
    <property type="project" value="UniProtKB-KW"/>
</dbReference>
<protein>
    <submittedName>
        <fullName evidence="13">Uu.00g008780.m01.CDS01</fullName>
    </submittedName>
</protein>
<keyword evidence="3 10" id="KW-0812">Transmembrane</keyword>
<keyword evidence="2" id="KW-0813">Transport</keyword>
<feature type="domain" description="ABC transmembrane type-1" evidence="12">
    <location>
        <begin position="290"/>
        <end position="573"/>
    </location>
</feature>
<feature type="transmembrane region" description="Helical" evidence="10">
    <location>
        <begin position="516"/>
        <end position="535"/>
    </location>
</feature>
<evidence type="ECO:0000256" key="5">
    <source>
        <dbReference type="ARBA" id="ARBA00022840"/>
    </source>
</evidence>
<proteinExistence type="inferred from homology"/>
<dbReference type="Proteomes" id="UP001295740">
    <property type="component" value="Unassembled WGS sequence"/>
</dbReference>
<dbReference type="GO" id="GO:0140359">
    <property type="term" value="F:ABC-type transporter activity"/>
    <property type="evidence" value="ECO:0007669"/>
    <property type="project" value="InterPro"/>
</dbReference>
<feature type="compositionally biased region" description="Basic residues" evidence="9">
    <location>
        <begin position="1122"/>
        <end position="1139"/>
    </location>
</feature>
<keyword evidence="4" id="KW-0547">Nucleotide-binding</keyword>
<feature type="transmembrane region" description="Helical" evidence="10">
    <location>
        <begin position="12"/>
        <end position="32"/>
    </location>
</feature>
<evidence type="ECO:0000259" key="12">
    <source>
        <dbReference type="PROSITE" id="PS50929"/>
    </source>
</evidence>
<feature type="region of interest" description="Disordered" evidence="9">
    <location>
        <begin position="185"/>
        <end position="249"/>
    </location>
</feature>
<feature type="domain" description="ABC transporter" evidence="11">
    <location>
        <begin position="607"/>
        <end position="858"/>
    </location>
</feature>
<dbReference type="PROSITE" id="PS00211">
    <property type="entry name" value="ABC_TRANSPORTER_1"/>
    <property type="match status" value="1"/>
</dbReference>
<evidence type="ECO:0000313" key="13">
    <source>
        <dbReference type="EMBL" id="CAJ2512759.1"/>
    </source>
</evidence>
<keyword evidence="6 10" id="KW-1133">Transmembrane helix</keyword>
<evidence type="ECO:0000313" key="14">
    <source>
        <dbReference type="Proteomes" id="UP001295740"/>
    </source>
</evidence>
<feature type="transmembrane region" description="Helical" evidence="10">
    <location>
        <begin position="84"/>
        <end position="103"/>
    </location>
</feature>
<evidence type="ECO:0000256" key="3">
    <source>
        <dbReference type="ARBA" id="ARBA00022692"/>
    </source>
</evidence>
<dbReference type="GO" id="GO:0016020">
    <property type="term" value="C:membrane"/>
    <property type="evidence" value="ECO:0007669"/>
    <property type="project" value="UniProtKB-SubCell"/>
</dbReference>
<dbReference type="InterPro" id="IPR011527">
    <property type="entry name" value="ABC1_TM_dom"/>
</dbReference>
<feature type="transmembrane region" description="Helical" evidence="10">
    <location>
        <begin position="154"/>
        <end position="180"/>
    </location>
</feature>
<feature type="transmembrane region" description="Helical" evidence="10">
    <location>
        <begin position="429"/>
        <end position="449"/>
    </location>
</feature>
<dbReference type="InterPro" id="IPR003593">
    <property type="entry name" value="AAA+_ATPase"/>
</dbReference>
<dbReference type="PANTHER" id="PTHR24221:SF503">
    <property type="entry name" value="MITOCHONDRIAL POTASSIUM CHANNEL ATP-BINDING SUBUNIT"/>
    <property type="match status" value="1"/>
</dbReference>
<dbReference type="EMBL" id="CAUWAG010000020">
    <property type="protein sequence ID" value="CAJ2512759.1"/>
    <property type="molecule type" value="Genomic_DNA"/>
</dbReference>
<feature type="transmembrane region" description="Helical" evidence="10">
    <location>
        <begin position="52"/>
        <end position="72"/>
    </location>
</feature>
<feature type="compositionally biased region" description="Polar residues" evidence="9">
    <location>
        <begin position="201"/>
        <end position="237"/>
    </location>
</feature>
<feature type="transmembrane region" description="Helical" evidence="10">
    <location>
        <begin position="404"/>
        <end position="423"/>
    </location>
</feature>
<dbReference type="InterPro" id="IPR017871">
    <property type="entry name" value="ABC_transporter-like_CS"/>
</dbReference>
<feature type="region of interest" description="Disordered" evidence="9">
    <location>
        <begin position="872"/>
        <end position="964"/>
    </location>
</feature>
<dbReference type="CDD" id="cd18583">
    <property type="entry name" value="ABC_6TM_HMT1"/>
    <property type="match status" value="1"/>
</dbReference>
<feature type="compositionally biased region" description="Pro residues" evidence="9">
    <location>
        <begin position="1106"/>
        <end position="1116"/>
    </location>
</feature>
<dbReference type="SUPFAM" id="SSF90123">
    <property type="entry name" value="ABC transporter transmembrane region"/>
    <property type="match status" value="1"/>
</dbReference>
<name>A0AAI8VX83_9PEZI</name>
<keyword evidence="5" id="KW-0067">ATP-binding</keyword>
<dbReference type="Pfam" id="PF00664">
    <property type="entry name" value="ABC_membrane"/>
    <property type="match status" value="1"/>
</dbReference>
<evidence type="ECO:0000256" key="8">
    <source>
        <dbReference type="ARBA" id="ARBA00024363"/>
    </source>
</evidence>
<dbReference type="FunFam" id="3.40.50.300:FF:000287">
    <property type="entry name" value="Multidrug ABC transporter ATP-binding protein"/>
    <property type="match status" value="1"/>
</dbReference>
<feature type="compositionally biased region" description="Polar residues" evidence="9">
    <location>
        <begin position="897"/>
        <end position="911"/>
    </location>
</feature>
<sequence length="1168" mass="127603">MGDMDLLRMQAVLHYVYPLFVFLYFVVTSSIVTCTFKAPGAPKTVHARHRTIWYLLLLFTASFGGQVILKVIEILSWGRWPSQDTILGLLSCILVFGIEQTSLSDASTVTWYPFYGSWLIALFFEPYNAVLLFIGAHKAESGRPVSQPSNSAPLFLQVDASLAIARFVLVLAVLLAYFIWRPRAGTEGSDEERSPLIPKLGQTSSDAEGSTDSGYGTNSDVTNTEANNTDTVNSPTDPESPWERRERETREKIEERLKDEGGWIGYVKGFKIFFPYVWPVHNHRLQFHAALVGLCLLAKNGLNFLIPRQYGAVMDALSNVSGENPWVQVLIFAGLRLLSSEAGIPLLQNLLWLPVEFYAQQALTTAAYAHVMNLSSEFHDTKSSSDLMVAINNGHSISELLESVCFQAIPMMIDLVVAFTYLSVKFGPYEGFITIATGLAFVQAAARLISSFKEQRKKMVKTYYEEHYACQAGIQGWHTVSAFNQVPYEENRYSGAVVSKVTALKTLYSGYAIGHAFQYLILLAGLLAGAFLAVYQITHGQATAGDFVMLLTYWGQLTGPLRFFSQLGRSISNDLVHAEQLLEIMRTKPTVVDKPDARPLRLKGGKVEFRNVNFSYDKKKDILKGVKLSAPQGSTVAFVGSTGAGKSTILKLLDRFYDVTGGSILIDGQDIRDVTIASFDGILFNPVLANIISRSLRQAIGIVPQSPILFDDTVINNIRYARLSASDEDVYSACKAAAIHDQIMGFTEGYSTRVGERGVKLSGGELQRIAIARAILKRPEIVLLDEATSSVDTDTEQKIQEGLRVLCQGRTTFIVAHRLSTVMNADIIFVVSEGGVVEQGSHEDLIAKNGKYAELWSKQVFVKAKNAKEEEECTELVQPQPLPNTQTDGSLDEPPNEASTSSTVQQESTPKTAAVTVDDKADGQAVNTPTGHKKEGSKLNPGAPEFTPRSLAMSKPLPSSPIRNSWAEDVEEEITSPNKAPAVDMESASFSTVVKAYESHTPPQPEEINAPVDLCDVTTVQPTTPEGREFRPRRNTLQSVSCPDAPLLSFQNSPARSVSQPVPPTPPVPQSTPVEPAAVPAIRPELAQENQKPGEIKPAATEARPPHGPPQGPPQGPARGRGSYRGRNNRGRYRGRGRRNGTNPRPSQGVNGGGVPLSGGSQTTAGPR</sequence>
<dbReference type="Gene3D" id="3.40.50.300">
    <property type="entry name" value="P-loop containing nucleotide triphosphate hydrolases"/>
    <property type="match status" value="1"/>
</dbReference>